<dbReference type="EMBL" id="CVVU01000245">
    <property type="protein sequence ID" value="CRP82199.1"/>
    <property type="molecule type" value="Genomic_DNA"/>
</dbReference>
<dbReference type="RefSeq" id="WP_043101078.1">
    <property type="nucleotide sequence ID" value="NZ_CP115214.1"/>
</dbReference>
<evidence type="ECO:0000313" key="2">
    <source>
        <dbReference type="Proteomes" id="UP000045039"/>
    </source>
</evidence>
<proteinExistence type="predicted"/>
<gene>
    <name evidence="1" type="ORF">PAERUG_P19_London_7_VIM_2_05_10_05676</name>
</gene>
<dbReference type="AlphaFoldDB" id="A0A9P1W0J0"/>
<dbReference type="Proteomes" id="UP000045039">
    <property type="component" value="Unassembled WGS sequence"/>
</dbReference>
<name>A0A9P1W0J0_PSEAI</name>
<sequence>MTRLKLIRVLNELAAQGIWCISHRNLGRLFGEAGKGLTVALARHSKDQLITRLGKGFYLVPNAPRPLNHLEQLANWLRPDDWFYLSLESALHEADWISQIPNRLTFMTSGRSYVYDTSVGIIEFVHTERSPDEWLPQTRLNDFRGIRIAPPELALQDLKRVGRNLDLVRPEDERD</sequence>
<dbReference type="NCBIfam" id="NF047376">
    <property type="entry name" value="TAA_AbiEi"/>
    <property type="match status" value="1"/>
</dbReference>
<evidence type="ECO:0000313" key="1">
    <source>
        <dbReference type="EMBL" id="CRP82199.1"/>
    </source>
</evidence>
<comment type="caution">
    <text evidence="1">The sequence shown here is derived from an EMBL/GenBank/DDBJ whole genome shotgun (WGS) entry which is preliminary data.</text>
</comment>
<dbReference type="InterPro" id="IPR059220">
    <property type="entry name" value="AbiEi"/>
</dbReference>
<reference evidence="2" key="1">
    <citation type="submission" date="2015-06" db="EMBL/GenBank/DDBJ databases">
        <authorList>
            <person name="Radhakrishnan Rajesh"/>
            <person name="Underwood Anthony"/>
            <person name="Al-Shahib Ali"/>
        </authorList>
    </citation>
    <scope>NUCLEOTIDE SEQUENCE [LARGE SCALE GENOMIC DNA]</scope>
    <source>
        <strain evidence="2">P19_London_7_VIM_2_05_10</strain>
    </source>
</reference>
<protein>
    <submittedName>
        <fullName evidence="1">Uncharacterized protein</fullName>
    </submittedName>
</protein>
<organism evidence="1 2">
    <name type="scientific">Pseudomonas aeruginosa</name>
    <dbReference type="NCBI Taxonomy" id="287"/>
    <lineage>
        <taxon>Bacteria</taxon>
        <taxon>Pseudomonadati</taxon>
        <taxon>Pseudomonadota</taxon>
        <taxon>Gammaproteobacteria</taxon>
        <taxon>Pseudomonadales</taxon>
        <taxon>Pseudomonadaceae</taxon>
        <taxon>Pseudomonas</taxon>
    </lineage>
</organism>
<accession>A0A9P1W0J0</accession>